<proteinExistence type="predicted"/>
<evidence type="ECO:0000313" key="3">
    <source>
        <dbReference type="Proteomes" id="UP001500620"/>
    </source>
</evidence>
<dbReference type="Proteomes" id="UP001500620">
    <property type="component" value="Unassembled WGS sequence"/>
</dbReference>
<organism evidence="2 3">
    <name type="scientific">Dactylosporangium darangshiense</name>
    <dbReference type="NCBI Taxonomy" id="579108"/>
    <lineage>
        <taxon>Bacteria</taxon>
        <taxon>Bacillati</taxon>
        <taxon>Actinomycetota</taxon>
        <taxon>Actinomycetes</taxon>
        <taxon>Micromonosporales</taxon>
        <taxon>Micromonosporaceae</taxon>
        <taxon>Dactylosporangium</taxon>
    </lineage>
</organism>
<keyword evidence="3" id="KW-1185">Reference proteome</keyword>
<dbReference type="Pfam" id="PF16868">
    <property type="entry name" value="NMT1_3"/>
    <property type="match status" value="1"/>
</dbReference>
<evidence type="ECO:0000313" key="2">
    <source>
        <dbReference type="EMBL" id="GAA4259550.1"/>
    </source>
</evidence>
<feature type="chain" id="PRO_5047476962" evidence="1">
    <location>
        <begin position="29"/>
        <end position="328"/>
    </location>
</feature>
<evidence type="ECO:0000256" key="1">
    <source>
        <dbReference type="SAM" id="SignalP"/>
    </source>
</evidence>
<gene>
    <name evidence="2" type="ORF">GCM10022255_084620</name>
</gene>
<dbReference type="PANTHER" id="PTHR42941:SF1">
    <property type="entry name" value="SLL1037 PROTEIN"/>
    <property type="match status" value="1"/>
</dbReference>
<dbReference type="PROSITE" id="PS51257">
    <property type="entry name" value="PROKAR_LIPOPROTEIN"/>
    <property type="match status" value="1"/>
</dbReference>
<dbReference type="InterPro" id="IPR011852">
    <property type="entry name" value="TRAP_TAXI"/>
</dbReference>
<dbReference type="PANTHER" id="PTHR42941">
    <property type="entry name" value="SLL1037 PROTEIN"/>
    <property type="match status" value="1"/>
</dbReference>
<protein>
    <submittedName>
        <fullName evidence="2">TAXI family TRAP transporter solute-binding subunit</fullName>
    </submittedName>
</protein>
<sequence>MTPQRTKIRNLALVLAAALLLAACSSLAQRPGAGLWHGGRLFIATGNTSGVYYAIGGGYADLITKHVTGYEARAEATGASGENIQRIATGDMDIALTLADTAADAYTGKGTFDGKPQKVVALARVYKSYVHLVVRASAHITKFSDLRGKRVSTGSAGSGVDVVAGRILFAGGLNPDTDIVRQRLSLPETTKGMQAGTTDAFFFTGGLPTPGIADLLGTGSPGAYQFLPLSSLLQPLTYRYGPVYSGAKIPKATYNTPGDIDTIVIGNFIVVSPDMPDDLAYELTKVLFDYQKDLAKVHPEGGNFDKGTAPQTDPIPLHPGAARFYSSG</sequence>
<comment type="caution">
    <text evidence="2">The sequence shown here is derived from an EMBL/GenBank/DDBJ whole genome shotgun (WGS) entry which is preliminary data.</text>
</comment>
<dbReference type="CDD" id="cd13569">
    <property type="entry name" value="PBP2_TAXI_TRAP_like_1"/>
    <property type="match status" value="1"/>
</dbReference>
<dbReference type="RefSeq" id="WP_345136455.1">
    <property type="nucleotide sequence ID" value="NZ_BAABAT010000036.1"/>
</dbReference>
<dbReference type="NCBIfam" id="TIGR02122">
    <property type="entry name" value="TRAP_TAXI"/>
    <property type="match status" value="1"/>
</dbReference>
<dbReference type="EMBL" id="BAABAT010000036">
    <property type="protein sequence ID" value="GAA4259550.1"/>
    <property type="molecule type" value="Genomic_DNA"/>
</dbReference>
<accession>A0ABP8DM92</accession>
<feature type="signal peptide" evidence="1">
    <location>
        <begin position="1"/>
        <end position="28"/>
    </location>
</feature>
<dbReference type="SUPFAM" id="SSF53850">
    <property type="entry name" value="Periplasmic binding protein-like II"/>
    <property type="match status" value="1"/>
</dbReference>
<keyword evidence="1" id="KW-0732">Signal</keyword>
<reference evidence="3" key="1">
    <citation type="journal article" date="2019" name="Int. J. Syst. Evol. Microbiol.">
        <title>The Global Catalogue of Microorganisms (GCM) 10K type strain sequencing project: providing services to taxonomists for standard genome sequencing and annotation.</title>
        <authorList>
            <consortium name="The Broad Institute Genomics Platform"/>
            <consortium name="The Broad Institute Genome Sequencing Center for Infectious Disease"/>
            <person name="Wu L."/>
            <person name="Ma J."/>
        </authorList>
    </citation>
    <scope>NUCLEOTIDE SEQUENCE [LARGE SCALE GENOMIC DNA]</scope>
    <source>
        <strain evidence="3">JCM 17441</strain>
    </source>
</reference>
<dbReference type="Gene3D" id="3.40.190.10">
    <property type="entry name" value="Periplasmic binding protein-like II"/>
    <property type="match status" value="2"/>
</dbReference>
<name>A0ABP8DM92_9ACTN</name>